<name>A0ABP1RX65_9HEXA</name>
<feature type="transmembrane region" description="Helical" evidence="2">
    <location>
        <begin position="187"/>
        <end position="211"/>
    </location>
</feature>
<accession>A0ABP1RX65</accession>
<evidence type="ECO:0000313" key="4">
    <source>
        <dbReference type="EMBL" id="CAL8137974.1"/>
    </source>
</evidence>
<dbReference type="PANTHER" id="PTHR46560">
    <property type="entry name" value="CYPHER, ISOFORM B"/>
    <property type="match status" value="1"/>
</dbReference>
<evidence type="ECO:0000313" key="5">
    <source>
        <dbReference type="Proteomes" id="UP001642540"/>
    </source>
</evidence>
<evidence type="ECO:0000256" key="1">
    <source>
        <dbReference type="SAM" id="MobiDB-lite"/>
    </source>
</evidence>
<feature type="signal peptide" evidence="3">
    <location>
        <begin position="1"/>
        <end position="24"/>
    </location>
</feature>
<keyword evidence="3" id="KW-0732">Signal</keyword>
<protein>
    <recommendedName>
        <fullName evidence="6">ZP domain-containing protein</fullName>
    </recommendedName>
</protein>
<evidence type="ECO:0000256" key="2">
    <source>
        <dbReference type="SAM" id="Phobius"/>
    </source>
</evidence>
<keyword evidence="5" id="KW-1185">Reference proteome</keyword>
<dbReference type="EMBL" id="CAXLJM020000121">
    <property type="protein sequence ID" value="CAL8137974.1"/>
    <property type="molecule type" value="Genomic_DNA"/>
</dbReference>
<gene>
    <name evidence="4" type="ORF">ODALV1_LOCUS27163</name>
</gene>
<reference evidence="4 5" key="1">
    <citation type="submission" date="2024-08" db="EMBL/GenBank/DDBJ databases">
        <authorList>
            <person name="Cucini C."/>
            <person name="Frati F."/>
        </authorList>
    </citation>
    <scope>NUCLEOTIDE SEQUENCE [LARGE SCALE GENOMIC DNA]</scope>
</reference>
<proteinExistence type="predicted"/>
<dbReference type="PANTHER" id="PTHR46560:SF11">
    <property type="entry name" value="GH09980P"/>
    <property type="match status" value="1"/>
</dbReference>
<dbReference type="Proteomes" id="UP001642540">
    <property type="component" value="Unassembled WGS sequence"/>
</dbReference>
<feature type="compositionally biased region" description="Low complexity" evidence="1">
    <location>
        <begin position="637"/>
        <end position="651"/>
    </location>
</feature>
<feature type="region of interest" description="Disordered" evidence="1">
    <location>
        <begin position="766"/>
        <end position="795"/>
    </location>
</feature>
<evidence type="ECO:0008006" key="6">
    <source>
        <dbReference type="Google" id="ProtNLM"/>
    </source>
</evidence>
<feature type="chain" id="PRO_5045312575" description="ZP domain-containing protein" evidence="3">
    <location>
        <begin position="25"/>
        <end position="795"/>
    </location>
</feature>
<keyword evidence="2" id="KW-0812">Transmembrane</keyword>
<feature type="region of interest" description="Disordered" evidence="1">
    <location>
        <begin position="730"/>
        <end position="751"/>
    </location>
</feature>
<feature type="region of interest" description="Disordered" evidence="1">
    <location>
        <begin position="636"/>
        <end position="674"/>
    </location>
</feature>
<comment type="caution">
    <text evidence="4">The sequence shown here is derived from an EMBL/GenBank/DDBJ whole genome shotgun (WGS) entry which is preliminary data.</text>
</comment>
<sequence>MRGSWFLPSLSLLLLPLTAKFATCQSNYGLQALDGSYGEGLPQTAVLAGQVTELDTLNPEIKLNRTMAVLNCASGFMHIELKFNNPFFGLVYADFDRNSACYSAGTGELVTILEIPLKGCGTRQEPARVFTNNVIVRFHPGLEMEGDEVITVVCRYPPPVVPLPPAFIVQPPVTAAILPKPLQEFEVLMIICTLMFLGIMLLGLGCSYYCLKQRNIQVIRKRPFSPMEEESEKLSTIESFSHLKIPRVQPPSASSSEVPLEETLASDYPSSIEDGPQRPDTVSSEYSDTHAQVETEVINASVIAKPHFEVNLRVAEQPLERSTYYETDGSITSIEEGVARAVHVPDLHPPPRRPPRPPVFDQVQQIHIPQRQVQTTELVDHMTIVDKEEIDTETRYVQPLALRKPEVSVHTVDDVYVQTIVERRLIEDEERKTREITQLYRKDQPTWDVQFRTHPRDEEESWERGSETTEVSSIGWSAVEEAPIQPNYTSLSQESYIRRNQIHREDTDRTTVTRALQKLQQDDTQLWNEKWKVLFRVLESPQPGEERPFVSEMDYDSRSETASVLTEDDRERWRQIITTESTLRKLLTEATYREDYERIRQDTRFEKLFEPEKWDVIIRTISYPEQQQFHDDDRLFSDSTSEVSSSVSSSVPLKPSRMYRKKSSDTTATSSKSITDVRSMTEMMVDFGVDDHLGRDDDSSIVSSIPGGMARSIADRSSTEIVEFAPLEEDDTDSSLTIEPSTSGGLANNNFRRMETRQQLISQNYTGSSGVVQQQQTTSSSSTTNLFTSTTRRNF</sequence>
<organism evidence="4 5">
    <name type="scientific">Orchesella dallaii</name>
    <dbReference type="NCBI Taxonomy" id="48710"/>
    <lineage>
        <taxon>Eukaryota</taxon>
        <taxon>Metazoa</taxon>
        <taxon>Ecdysozoa</taxon>
        <taxon>Arthropoda</taxon>
        <taxon>Hexapoda</taxon>
        <taxon>Collembola</taxon>
        <taxon>Entomobryomorpha</taxon>
        <taxon>Entomobryoidea</taxon>
        <taxon>Orchesellidae</taxon>
        <taxon>Orchesellinae</taxon>
        <taxon>Orchesella</taxon>
    </lineage>
</organism>
<keyword evidence="2" id="KW-1133">Transmembrane helix</keyword>
<keyword evidence="2" id="KW-0472">Membrane</keyword>
<feature type="region of interest" description="Disordered" evidence="1">
    <location>
        <begin position="247"/>
        <end position="289"/>
    </location>
</feature>
<evidence type="ECO:0000256" key="3">
    <source>
        <dbReference type="SAM" id="SignalP"/>
    </source>
</evidence>
<feature type="compositionally biased region" description="Polar residues" evidence="1">
    <location>
        <begin position="734"/>
        <end position="751"/>
    </location>
</feature>